<protein>
    <submittedName>
        <fullName evidence="2">MAK10-like protein</fullName>
    </submittedName>
</protein>
<dbReference type="Proteomes" id="UP001151760">
    <property type="component" value="Unassembled WGS sequence"/>
</dbReference>
<gene>
    <name evidence="2" type="ORF">Tco_0975303</name>
</gene>
<dbReference type="Gene3D" id="2.40.70.10">
    <property type="entry name" value="Acid Proteases"/>
    <property type="match status" value="1"/>
</dbReference>
<organism evidence="2 3">
    <name type="scientific">Tanacetum coccineum</name>
    <dbReference type="NCBI Taxonomy" id="301880"/>
    <lineage>
        <taxon>Eukaryota</taxon>
        <taxon>Viridiplantae</taxon>
        <taxon>Streptophyta</taxon>
        <taxon>Embryophyta</taxon>
        <taxon>Tracheophyta</taxon>
        <taxon>Spermatophyta</taxon>
        <taxon>Magnoliopsida</taxon>
        <taxon>eudicotyledons</taxon>
        <taxon>Gunneridae</taxon>
        <taxon>Pentapetalae</taxon>
        <taxon>asterids</taxon>
        <taxon>campanulids</taxon>
        <taxon>Asterales</taxon>
        <taxon>Asteraceae</taxon>
        <taxon>Asteroideae</taxon>
        <taxon>Anthemideae</taxon>
        <taxon>Anthemidinae</taxon>
        <taxon>Tanacetum</taxon>
    </lineage>
</organism>
<dbReference type="InterPro" id="IPR021109">
    <property type="entry name" value="Peptidase_aspartic_dom_sf"/>
</dbReference>
<reference evidence="2" key="1">
    <citation type="journal article" date="2022" name="Int. J. Mol. Sci.">
        <title>Draft Genome of Tanacetum Coccineum: Genomic Comparison of Closely Related Tanacetum-Family Plants.</title>
        <authorList>
            <person name="Yamashiro T."/>
            <person name="Shiraishi A."/>
            <person name="Nakayama K."/>
            <person name="Satake H."/>
        </authorList>
    </citation>
    <scope>NUCLEOTIDE SEQUENCE</scope>
</reference>
<evidence type="ECO:0000256" key="1">
    <source>
        <dbReference type="SAM" id="MobiDB-lite"/>
    </source>
</evidence>
<feature type="compositionally biased region" description="Polar residues" evidence="1">
    <location>
        <begin position="281"/>
        <end position="290"/>
    </location>
</feature>
<evidence type="ECO:0000313" key="2">
    <source>
        <dbReference type="EMBL" id="GJT49146.1"/>
    </source>
</evidence>
<feature type="region of interest" description="Disordered" evidence="1">
    <location>
        <begin position="281"/>
        <end position="300"/>
    </location>
</feature>
<evidence type="ECO:0000313" key="3">
    <source>
        <dbReference type="Proteomes" id="UP001151760"/>
    </source>
</evidence>
<proteinExistence type="predicted"/>
<sequence>MYYIGWSSESVEQDVMHSYDTTIGDSGIVMCCSLALELAWIFYRSDQWAWACVSEVGVSLCNEPRFHQLAAKAIGIGFNVRFKTQMNQSNCFWPIHTSYGDGVAIRLVSFGFNTIITSLNALNEGFSSKNYVRKFLKLYIQNEEQRKKRKDQAHCFKAKKESSDDETLTCGSDNKEYSTAIRDFKKFFRRKGRFVRQPREEKKSFRKMDDKKAKIDRKCFRCGDPNHLIGDIQSLYKTRNKKLLSGVLGVIVKMRTRTKLTKKLVSWLNRQMSANSLNEMLSAQRSSSSKGGLGFDKNEASTSETKKVHFVKSTTVLAGYENDPRDFAKPVKAISLPHDVLNASDRRLIELENQVQCLMEAHLAPKPSVQVNKIASSFEICSAPYDNQYCMENPKQAFVEYASSCTDEAGDARLSRFEADFKQQQSKMTNKIDTFLKAINDRMMGALPSDTVKNPKLNVNPTSSVLSARSYPTEDPQSSSLKTLMVNKIGTPKPKEPEKALEDEFKDLHLKLPVLKVLARAPMYNAILDKYVESLELDGTKSYPVGIVRNVEVHIGKLKLLEDFYVIEMEKDPTCPLLVGRGFLVTASAVIDCKKAKIVVREGITMSIF</sequence>
<accession>A0ABQ5EE46</accession>
<dbReference type="InterPro" id="IPR006740">
    <property type="entry name" value="DUF604"/>
</dbReference>
<comment type="caution">
    <text evidence="2">The sequence shown here is derived from an EMBL/GenBank/DDBJ whole genome shotgun (WGS) entry which is preliminary data.</text>
</comment>
<dbReference type="EMBL" id="BQNB010016213">
    <property type="protein sequence ID" value="GJT49146.1"/>
    <property type="molecule type" value="Genomic_DNA"/>
</dbReference>
<keyword evidence="3" id="KW-1185">Reference proteome</keyword>
<dbReference type="PANTHER" id="PTHR10811">
    <property type="entry name" value="FRINGE-RELATED"/>
    <property type="match status" value="1"/>
</dbReference>
<dbReference type="Pfam" id="PF04646">
    <property type="entry name" value="DUF604"/>
    <property type="match status" value="1"/>
</dbReference>
<reference evidence="2" key="2">
    <citation type="submission" date="2022-01" db="EMBL/GenBank/DDBJ databases">
        <authorList>
            <person name="Yamashiro T."/>
            <person name="Shiraishi A."/>
            <person name="Satake H."/>
            <person name="Nakayama K."/>
        </authorList>
    </citation>
    <scope>NUCLEOTIDE SEQUENCE</scope>
</reference>
<name>A0ABQ5EE46_9ASTR</name>